<proteinExistence type="inferred from homology"/>
<dbReference type="PROSITE" id="PS50928">
    <property type="entry name" value="ABC_TM1"/>
    <property type="match status" value="1"/>
</dbReference>
<evidence type="ECO:0000256" key="4">
    <source>
        <dbReference type="ARBA" id="ARBA00022692"/>
    </source>
</evidence>
<dbReference type="EMBL" id="BMOC01000003">
    <property type="protein sequence ID" value="GGJ00053.1"/>
    <property type="molecule type" value="Genomic_DNA"/>
</dbReference>
<evidence type="ECO:0000313" key="10">
    <source>
        <dbReference type="Proteomes" id="UP000653099"/>
    </source>
</evidence>
<keyword evidence="10" id="KW-1185">Reference proteome</keyword>
<feature type="transmembrane region" description="Helical" evidence="7">
    <location>
        <begin position="38"/>
        <end position="59"/>
    </location>
</feature>
<keyword evidence="5 7" id="KW-1133">Transmembrane helix</keyword>
<comment type="caution">
    <text evidence="9">The sequence shown here is derived from an EMBL/GenBank/DDBJ whole genome shotgun (WGS) entry which is preliminary data.</text>
</comment>
<dbReference type="PANTHER" id="PTHR43386:SF1">
    <property type="entry name" value="D,D-DIPEPTIDE TRANSPORT SYSTEM PERMEASE PROTEIN DDPC-RELATED"/>
    <property type="match status" value="1"/>
</dbReference>
<evidence type="ECO:0000256" key="3">
    <source>
        <dbReference type="ARBA" id="ARBA00022475"/>
    </source>
</evidence>
<dbReference type="GO" id="GO:0005886">
    <property type="term" value="C:plasma membrane"/>
    <property type="evidence" value="ECO:0007669"/>
    <property type="project" value="UniProtKB-SubCell"/>
</dbReference>
<evidence type="ECO:0000259" key="8">
    <source>
        <dbReference type="PROSITE" id="PS50928"/>
    </source>
</evidence>
<evidence type="ECO:0000313" key="9">
    <source>
        <dbReference type="EMBL" id="GGJ00053.1"/>
    </source>
</evidence>
<sequence length="308" mass="33727">MSSNTLPIELSQTRRATLRRYRRVATTLLDEFRAQRSAVLAAGVLGFFVFLGVFAPLIAPYDPTREFVINGQAQRLLEPSLKHPFGTTALSRDVFSQWVYGSRVSLIVGLVSGLAVMAIGTSVGVVAGYYKGNVDLVLMRVVDTLYGVPATPFILLLVLFFGTSLTNIVLAMVFILWRTMARVVRSETLSLAERPFVKAARATGASDFRIITVHILPNLLPLIMIETTIIIAFSITLEAGISFLGLGATDVTSWGTMLELTFSSGAIRSAWWWVLPPGISITLLVLSFFYLSRVVEGITSPDSGRFEL</sequence>
<dbReference type="InterPro" id="IPR035906">
    <property type="entry name" value="MetI-like_sf"/>
</dbReference>
<keyword evidence="3" id="KW-1003">Cell membrane</keyword>
<evidence type="ECO:0000256" key="2">
    <source>
        <dbReference type="ARBA" id="ARBA00022448"/>
    </source>
</evidence>
<feature type="transmembrane region" description="Helical" evidence="7">
    <location>
        <begin position="150"/>
        <end position="177"/>
    </location>
</feature>
<accession>A0A830EFH4</accession>
<dbReference type="RefSeq" id="WP_188786045.1">
    <property type="nucleotide sequence ID" value="NZ_BMOC01000003.1"/>
</dbReference>
<dbReference type="CDD" id="cd06261">
    <property type="entry name" value="TM_PBP2"/>
    <property type="match status" value="1"/>
</dbReference>
<dbReference type="GO" id="GO:0055085">
    <property type="term" value="P:transmembrane transport"/>
    <property type="evidence" value="ECO:0007669"/>
    <property type="project" value="InterPro"/>
</dbReference>
<feature type="domain" description="ABC transmembrane type-1" evidence="8">
    <location>
        <begin position="102"/>
        <end position="292"/>
    </location>
</feature>
<dbReference type="InterPro" id="IPR025966">
    <property type="entry name" value="OppC_N"/>
</dbReference>
<evidence type="ECO:0000256" key="1">
    <source>
        <dbReference type="ARBA" id="ARBA00004651"/>
    </source>
</evidence>
<protein>
    <submittedName>
        <fullName evidence="9">ABC transporter permease</fullName>
    </submittedName>
</protein>
<dbReference type="AlphaFoldDB" id="A0A830EFH4"/>
<feature type="transmembrane region" description="Helical" evidence="7">
    <location>
        <begin position="106"/>
        <end position="130"/>
    </location>
</feature>
<feature type="transmembrane region" description="Helical" evidence="7">
    <location>
        <begin position="270"/>
        <end position="291"/>
    </location>
</feature>
<dbReference type="SUPFAM" id="SSF161098">
    <property type="entry name" value="MetI-like"/>
    <property type="match status" value="1"/>
</dbReference>
<keyword evidence="2 7" id="KW-0813">Transport</keyword>
<dbReference type="Pfam" id="PF12911">
    <property type="entry name" value="OppC_N"/>
    <property type="match status" value="1"/>
</dbReference>
<reference evidence="9" key="1">
    <citation type="journal article" date="2014" name="Int. J. Syst. Evol. Microbiol.">
        <title>Complete genome sequence of Corynebacterium casei LMG S-19264T (=DSM 44701T), isolated from a smear-ripened cheese.</title>
        <authorList>
            <consortium name="US DOE Joint Genome Institute (JGI-PGF)"/>
            <person name="Walter F."/>
            <person name="Albersmeier A."/>
            <person name="Kalinowski J."/>
            <person name="Ruckert C."/>
        </authorList>
    </citation>
    <scope>NUCLEOTIDE SEQUENCE</scope>
    <source>
        <strain evidence="9">JCM 14359</strain>
    </source>
</reference>
<dbReference type="Proteomes" id="UP000653099">
    <property type="component" value="Unassembled WGS sequence"/>
</dbReference>
<dbReference type="Pfam" id="PF00528">
    <property type="entry name" value="BPD_transp_1"/>
    <property type="match status" value="1"/>
</dbReference>
<evidence type="ECO:0000256" key="6">
    <source>
        <dbReference type="ARBA" id="ARBA00023136"/>
    </source>
</evidence>
<dbReference type="InterPro" id="IPR000515">
    <property type="entry name" value="MetI-like"/>
</dbReference>
<evidence type="ECO:0000256" key="7">
    <source>
        <dbReference type="RuleBase" id="RU363032"/>
    </source>
</evidence>
<comment type="similarity">
    <text evidence="7">Belongs to the binding-protein-dependent transport system permease family.</text>
</comment>
<organism evidence="9 10">
    <name type="scientific">Halobellus salinus</name>
    <dbReference type="NCBI Taxonomy" id="931585"/>
    <lineage>
        <taxon>Archaea</taxon>
        <taxon>Methanobacteriati</taxon>
        <taxon>Methanobacteriota</taxon>
        <taxon>Stenosarchaea group</taxon>
        <taxon>Halobacteria</taxon>
        <taxon>Halobacteriales</taxon>
        <taxon>Haloferacaceae</taxon>
        <taxon>Halobellus</taxon>
    </lineage>
</organism>
<name>A0A830EFH4_9EURY</name>
<keyword evidence="4 7" id="KW-0812">Transmembrane</keyword>
<dbReference type="PANTHER" id="PTHR43386">
    <property type="entry name" value="OLIGOPEPTIDE TRANSPORT SYSTEM PERMEASE PROTEIN APPC"/>
    <property type="match status" value="1"/>
</dbReference>
<evidence type="ECO:0000256" key="5">
    <source>
        <dbReference type="ARBA" id="ARBA00022989"/>
    </source>
</evidence>
<dbReference type="OrthoDB" id="312811at2157"/>
<gene>
    <name evidence="9" type="ORF">GCM10008995_07380</name>
</gene>
<keyword evidence="6 7" id="KW-0472">Membrane</keyword>
<comment type="subcellular location">
    <subcellularLocation>
        <location evidence="1 7">Cell membrane</location>
        <topology evidence="1 7">Multi-pass membrane protein</topology>
    </subcellularLocation>
</comment>
<feature type="transmembrane region" description="Helical" evidence="7">
    <location>
        <begin position="219"/>
        <end position="244"/>
    </location>
</feature>
<reference evidence="9" key="2">
    <citation type="submission" date="2020-09" db="EMBL/GenBank/DDBJ databases">
        <authorList>
            <person name="Sun Q."/>
            <person name="Ohkuma M."/>
        </authorList>
    </citation>
    <scope>NUCLEOTIDE SEQUENCE</scope>
    <source>
        <strain evidence="9">JCM 14359</strain>
    </source>
</reference>
<dbReference type="InterPro" id="IPR050366">
    <property type="entry name" value="BP-dependent_transpt_permease"/>
</dbReference>
<dbReference type="Gene3D" id="1.10.3720.10">
    <property type="entry name" value="MetI-like"/>
    <property type="match status" value="1"/>
</dbReference>